<comment type="caution">
    <text evidence="1">The sequence shown here is derived from an EMBL/GenBank/DDBJ whole genome shotgun (WGS) entry which is preliminary data.</text>
</comment>
<dbReference type="EMBL" id="JAGINT010000002">
    <property type="protein sequence ID" value="MBP2356376.1"/>
    <property type="molecule type" value="Genomic_DNA"/>
</dbReference>
<accession>A0ABS4UXM0</accession>
<dbReference type="Proteomes" id="UP000755585">
    <property type="component" value="Unassembled WGS sequence"/>
</dbReference>
<evidence type="ECO:0000313" key="2">
    <source>
        <dbReference type="Proteomes" id="UP000755585"/>
    </source>
</evidence>
<name>A0ABS4UXM0_9ACTN</name>
<protein>
    <submittedName>
        <fullName evidence="1">Uncharacterized protein</fullName>
    </submittedName>
</protein>
<gene>
    <name evidence="1" type="ORF">JOF29_007486</name>
</gene>
<reference evidence="1 2" key="1">
    <citation type="submission" date="2021-03" db="EMBL/GenBank/DDBJ databases">
        <title>Sequencing the genomes of 1000 actinobacteria strains.</title>
        <authorList>
            <person name="Klenk H.-P."/>
        </authorList>
    </citation>
    <scope>NUCLEOTIDE SEQUENCE [LARGE SCALE GENOMIC DNA]</scope>
    <source>
        <strain evidence="1 2">DSM 18824</strain>
    </source>
</reference>
<keyword evidence="2" id="KW-1185">Reference proteome</keyword>
<evidence type="ECO:0000313" key="1">
    <source>
        <dbReference type="EMBL" id="MBP2356376.1"/>
    </source>
</evidence>
<proteinExistence type="predicted"/>
<organism evidence="1 2">
    <name type="scientific">Kribbella aluminosa</name>
    <dbReference type="NCBI Taxonomy" id="416017"/>
    <lineage>
        <taxon>Bacteria</taxon>
        <taxon>Bacillati</taxon>
        <taxon>Actinomycetota</taxon>
        <taxon>Actinomycetes</taxon>
        <taxon>Propionibacteriales</taxon>
        <taxon>Kribbellaceae</taxon>
        <taxon>Kribbella</taxon>
    </lineage>
</organism>
<sequence length="36" mass="3715">MQLALQGLLPRLLGFGLPAGQVEQAGVRPAGLADQE</sequence>